<dbReference type="RefSeq" id="WP_253885912.1">
    <property type="nucleotide sequence ID" value="NZ_BAAAVB010000025.1"/>
</dbReference>
<feature type="compositionally biased region" description="Acidic residues" evidence="1">
    <location>
        <begin position="96"/>
        <end position="109"/>
    </location>
</feature>
<dbReference type="Proteomes" id="UP001205185">
    <property type="component" value="Unassembled WGS sequence"/>
</dbReference>
<reference evidence="2 3" key="1">
    <citation type="submission" date="2022-06" db="EMBL/GenBank/DDBJ databases">
        <title>Genomic Encyclopedia of Archaeal and Bacterial Type Strains, Phase II (KMG-II): from individual species to whole genera.</title>
        <authorList>
            <person name="Goeker M."/>
        </authorList>
    </citation>
    <scope>NUCLEOTIDE SEQUENCE [LARGE SCALE GENOMIC DNA]</scope>
    <source>
        <strain evidence="2 3">DSM 44255</strain>
    </source>
</reference>
<accession>A0ABT1I8H4</accession>
<dbReference type="EMBL" id="JAMTCO010000003">
    <property type="protein sequence ID" value="MCP2268935.1"/>
    <property type="molecule type" value="Genomic_DNA"/>
</dbReference>
<sequence length="109" mass="11504">MITTHAQAPEADPFAPLSGQFALHGSTSVERANDFPTPAGIRPFGLRRATPVRPGTVIPEWTYDSDAQKAVATSGVPLIELPSMGDPTAKTTSSVDGEDPPSSEDWVND</sequence>
<protein>
    <submittedName>
        <fullName evidence="2">ATP-grasp target RiPP</fullName>
    </submittedName>
</protein>
<comment type="caution">
    <text evidence="2">The sequence shown here is derived from an EMBL/GenBank/DDBJ whole genome shotgun (WGS) entry which is preliminary data.</text>
</comment>
<gene>
    <name evidence="2" type="ORF">LV75_001422</name>
</gene>
<organism evidence="2 3">
    <name type="scientific">Actinokineospora diospyrosa</name>
    <dbReference type="NCBI Taxonomy" id="103728"/>
    <lineage>
        <taxon>Bacteria</taxon>
        <taxon>Bacillati</taxon>
        <taxon>Actinomycetota</taxon>
        <taxon>Actinomycetes</taxon>
        <taxon>Pseudonocardiales</taxon>
        <taxon>Pseudonocardiaceae</taxon>
        <taxon>Actinokineospora</taxon>
    </lineage>
</organism>
<feature type="region of interest" description="Disordered" evidence="1">
    <location>
        <begin position="1"/>
        <end position="20"/>
    </location>
</feature>
<keyword evidence="3" id="KW-1185">Reference proteome</keyword>
<proteinExistence type="predicted"/>
<dbReference type="InterPro" id="IPR026496">
    <property type="entry name" value="GRASP_targ"/>
</dbReference>
<feature type="region of interest" description="Disordered" evidence="1">
    <location>
        <begin position="79"/>
        <end position="109"/>
    </location>
</feature>
<dbReference type="NCBIfam" id="TIGR04186">
    <property type="entry name" value="GRASP_targ"/>
    <property type="match status" value="1"/>
</dbReference>
<evidence type="ECO:0000256" key="1">
    <source>
        <dbReference type="SAM" id="MobiDB-lite"/>
    </source>
</evidence>
<evidence type="ECO:0000313" key="2">
    <source>
        <dbReference type="EMBL" id="MCP2268935.1"/>
    </source>
</evidence>
<feature type="region of interest" description="Disordered" evidence="1">
    <location>
        <begin position="28"/>
        <end position="52"/>
    </location>
</feature>
<evidence type="ECO:0000313" key="3">
    <source>
        <dbReference type="Proteomes" id="UP001205185"/>
    </source>
</evidence>
<name>A0ABT1I8H4_9PSEU</name>